<evidence type="ECO:0000313" key="3">
    <source>
        <dbReference type="Proteomes" id="UP001430953"/>
    </source>
</evidence>
<accession>A0AAW2G1J6</accession>
<feature type="region of interest" description="Disordered" evidence="1">
    <location>
        <begin position="34"/>
        <end position="54"/>
    </location>
</feature>
<protein>
    <submittedName>
        <fullName evidence="2">Uncharacterized protein</fullName>
    </submittedName>
</protein>
<comment type="caution">
    <text evidence="2">The sequence shown here is derived from an EMBL/GenBank/DDBJ whole genome shotgun (WGS) entry which is preliminary data.</text>
</comment>
<dbReference type="AlphaFoldDB" id="A0AAW2G1J6"/>
<dbReference type="EMBL" id="JADYXP020000006">
    <property type="protein sequence ID" value="KAL0121553.1"/>
    <property type="molecule type" value="Genomic_DNA"/>
</dbReference>
<sequence>MHEREREEDYSPFVPGARFHRKLHVILEAHRNRFRRPKDARKEASGPPRASHLRTVRGKQKIYLRNGRHVATSVAWPKTYAATTINNKLSRIYHQLFL</sequence>
<proteinExistence type="predicted"/>
<keyword evidence="3" id="KW-1185">Reference proteome</keyword>
<dbReference type="Proteomes" id="UP001430953">
    <property type="component" value="Unassembled WGS sequence"/>
</dbReference>
<organism evidence="2 3">
    <name type="scientific">Cardiocondyla obscurior</name>
    <dbReference type="NCBI Taxonomy" id="286306"/>
    <lineage>
        <taxon>Eukaryota</taxon>
        <taxon>Metazoa</taxon>
        <taxon>Ecdysozoa</taxon>
        <taxon>Arthropoda</taxon>
        <taxon>Hexapoda</taxon>
        <taxon>Insecta</taxon>
        <taxon>Pterygota</taxon>
        <taxon>Neoptera</taxon>
        <taxon>Endopterygota</taxon>
        <taxon>Hymenoptera</taxon>
        <taxon>Apocrita</taxon>
        <taxon>Aculeata</taxon>
        <taxon>Formicoidea</taxon>
        <taxon>Formicidae</taxon>
        <taxon>Myrmicinae</taxon>
        <taxon>Cardiocondyla</taxon>
    </lineage>
</organism>
<name>A0AAW2G1J6_9HYME</name>
<evidence type="ECO:0000256" key="1">
    <source>
        <dbReference type="SAM" id="MobiDB-lite"/>
    </source>
</evidence>
<gene>
    <name evidence="2" type="ORF">PUN28_006817</name>
</gene>
<reference evidence="2 3" key="1">
    <citation type="submission" date="2023-03" db="EMBL/GenBank/DDBJ databases">
        <title>High recombination rates correlate with genetic variation in Cardiocondyla obscurior ants.</title>
        <authorList>
            <person name="Errbii M."/>
        </authorList>
    </citation>
    <scope>NUCLEOTIDE SEQUENCE [LARGE SCALE GENOMIC DNA]</scope>
    <source>
        <strain evidence="2">Alpha-2009</strain>
        <tissue evidence="2">Whole body</tissue>
    </source>
</reference>
<evidence type="ECO:0000313" key="2">
    <source>
        <dbReference type="EMBL" id="KAL0121553.1"/>
    </source>
</evidence>